<dbReference type="EMBL" id="HE804045">
    <property type="protein sequence ID" value="CCH31210.1"/>
    <property type="molecule type" value="Genomic_DNA"/>
</dbReference>
<reference evidence="2 3" key="1">
    <citation type="journal article" date="2012" name="BMC Genomics">
        <title>Complete genome sequence of Saccharothrix espanaensis DSM 44229T and comparison to the other completely sequenced Pseudonocardiaceae.</title>
        <authorList>
            <person name="Strobel T."/>
            <person name="Al-Dilaimi A."/>
            <person name="Blom J."/>
            <person name="Gessner A."/>
            <person name="Kalinowski J."/>
            <person name="Luzhetska M."/>
            <person name="Puhler A."/>
            <person name="Szczepanowski R."/>
            <person name="Bechthold A."/>
            <person name="Ruckert C."/>
        </authorList>
    </citation>
    <scope>NUCLEOTIDE SEQUENCE [LARGE SCALE GENOMIC DNA]</scope>
    <source>
        <strain evidence="3">ATCC 51144 / DSM 44229 / JCM 9112 / NBRC 15066 / NRRL 15764</strain>
    </source>
</reference>
<evidence type="ECO:0000256" key="1">
    <source>
        <dbReference type="SAM" id="MobiDB-lite"/>
    </source>
</evidence>
<gene>
    <name evidence="2" type="ordered locus">BN6_39210</name>
</gene>
<dbReference type="InterPro" id="IPR046029">
    <property type="entry name" value="DUF5987"/>
</dbReference>
<feature type="region of interest" description="Disordered" evidence="1">
    <location>
        <begin position="1"/>
        <end position="109"/>
    </location>
</feature>
<dbReference type="PATRIC" id="fig|1179773.3.peg.3922"/>
<dbReference type="STRING" id="1179773.BN6_39210"/>
<feature type="compositionally biased region" description="Basic residues" evidence="1">
    <location>
        <begin position="72"/>
        <end position="85"/>
    </location>
</feature>
<dbReference type="Pfam" id="PF19449">
    <property type="entry name" value="DUF5987"/>
    <property type="match status" value="1"/>
</dbReference>
<evidence type="ECO:0000313" key="2">
    <source>
        <dbReference type="EMBL" id="CCH31210.1"/>
    </source>
</evidence>
<sequence length="290" mass="30770">MIARRPAAAHLSDQPPYPRRPQRGAASSRTGPAPASPSGVRTRPGPADHGRSRHPRRSAHRILRETMGRTFGRARRRAKRPRRTRPPAPPADNSRSERGPAVESDTAADRAVRTMTLEAFADTIVPGAKRSPEDRAVAGAATSGGAVEAGAIALLETPAAGVVDGLDSLSELLNNHARDYADRTGTALDGTVPPFVALPFAQRTGLVAELVAPGHPEKDGWVALALFSNMAFDTGAHLHTAEAMAAGHPGLRAMRFAEPDADGLWRFPSFSYRRRLARTHPGTTPAGDPA</sequence>
<accession>K0JTU5</accession>
<proteinExistence type="predicted"/>
<protein>
    <submittedName>
        <fullName evidence="2">Uncharacterized protein</fullName>
    </submittedName>
</protein>
<feature type="compositionally biased region" description="Basic residues" evidence="1">
    <location>
        <begin position="51"/>
        <end position="61"/>
    </location>
</feature>
<dbReference type="AlphaFoldDB" id="K0JTU5"/>
<dbReference type="Proteomes" id="UP000006281">
    <property type="component" value="Chromosome"/>
</dbReference>
<dbReference type="eggNOG" id="ENOG5032TRU">
    <property type="taxonomic scope" value="Bacteria"/>
</dbReference>
<dbReference type="HOGENOM" id="CLU_959380_0_0_11"/>
<keyword evidence="3" id="KW-1185">Reference proteome</keyword>
<evidence type="ECO:0000313" key="3">
    <source>
        <dbReference type="Proteomes" id="UP000006281"/>
    </source>
</evidence>
<dbReference type="KEGG" id="sesp:BN6_39210"/>
<name>K0JTU5_SACES</name>
<organism evidence="2 3">
    <name type="scientific">Saccharothrix espanaensis (strain ATCC 51144 / DSM 44229 / JCM 9112 / NBRC 15066 / NRRL 15764)</name>
    <dbReference type="NCBI Taxonomy" id="1179773"/>
    <lineage>
        <taxon>Bacteria</taxon>
        <taxon>Bacillati</taxon>
        <taxon>Actinomycetota</taxon>
        <taxon>Actinomycetes</taxon>
        <taxon>Pseudonocardiales</taxon>
        <taxon>Pseudonocardiaceae</taxon>
        <taxon>Saccharothrix</taxon>
    </lineage>
</organism>